<dbReference type="AlphaFoldDB" id="A0A7S4G9X2"/>
<gene>
    <name evidence="1" type="ORF">EGYM00163_LOCUS41010</name>
</gene>
<accession>A0A7S4G9X2</accession>
<protein>
    <submittedName>
        <fullName evidence="1">Uncharacterized protein</fullName>
    </submittedName>
</protein>
<sequence length="165" mass="18273">MDGTASCLDRGPSAYADQIQFGRRAMATQGNPMSPNKSAISIRFPRDLVCGKHQPLVPEASHRGTKKLGSQLLWNPPDFLYKKGGAGGLIGEEGWVPGKQDSPPLVTDTELVHLKYITAENKFPDLTYSVALSVIWTCPMVRPAELWAYQTHQKLQHFVLVETVR</sequence>
<proteinExistence type="predicted"/>
<evidence type="ECO:0000313" key="1">
    <source>
        <dbReference type="EMBL" id="CAE0829732.1"/>
    </source>
</evidence>
<reference evidence="1" key="1">
    <citation type="submission" date="2021-01" db="EMBL/GenBank/DDBJ databases">
        <authorList>
            <person name="Corre E."/>
            <person name="Pelletier E."/>
            <person name="Niang G."/>
            <person name="Scheremetjew M."/>
            <person name="Finn R."/>
            <person name="Kale V."/>
            <person name="Holt S."/>
            <person name="Cochrane G."/>
            <person name="Meng A."/>
            <person name="Brown T."/>
            <person name="Cohen L."/>
        </authorList>
    </citation>
    <scope>NUCLEOTIDE SEQUENCE</scope>
    <source>
        <strain evidence="1">CCMP1594</strain>
    </source>
</reference>
<name>A0A7S4G9X2_9EUGL</name>
<dbReference type="EMBL" id="HBJA01119082">
    <property type="protein sequence ID" value="CAE0829732.1"/>
    <property type="molecule type" value="Transcribed_RNA"/>
</dbReference>
<organism evidence="1">
    <name type="scientific">Eutreptiella gymnastica</name>
    <dbReference type="NCBI Taxonomy" id="73025"/>
    <lineage>
        <taxon>Eukaryota</taxon>
        <taxon>Discoba</taxon>
        <taxon>Euglenozoa</taxon>
        <taxon>Euglenida</taxon>
        <taxon>Spirocuta</taxon>
        <taxon>Euglenophyceae</taxon>
        <taxon>Eutreptiales</taxon>
        <taxon>Eutreptiaceae</taxon>
        <taxon>Eutreptiella</taxon>
    </lineage>
</organism>